<dbReference type="GO" id="GO:0005886">
    <property type="term" value="C:plasma membrane"/>
    <property type="evidence" value="ECO:0007669"/>
    <property type="project" value="UniProtKB-SubCell"/>
</dbReference>
<evidence type="ECO:0000256" key="2">
    <source>
        <dbReference type="ARBA" id="ARBA00006679"/>
    </source>
</evidence>
<keyword evidence="3" id="KW-1003">Cell membrane</keyword>
<evidence type="ECO:0000313" key="9">
    <source>
        <dbReference type="Proteomes" id="UP000177040"/>
    </source>
</evidence>
<dbReference type="InterPro" id="IPR051907">
    <property type="entry name" value="DoxX-like_oxidoreductase"/>
</dbReference>
<feature type="transmembrane region" description="Helical" evidence="7">
    <location>
        <begin position="107"/>
        <end position="125"/>
    </location>
</feature>
<evidence type="ECO:0008006" key="10">
    <source>
        <dbReference type="Google" id="ProtNLM"/>
    </source>
</evidence>
<dbReference type="EMBL" id="MFQH01000011">
    <property type="protein sequence ID" value="OGH78400.1"/>
    <property type="molecule type" value="Genomic_DNA"/>
</dbReference>
<sequence length="153" mass="16015">MCLCANKCGGKCKEIGLFLLRLALAIIFIYAGYGKLTSVGHDMTVKMFGGMGFGAPEFWAYLVGLAELVGGLMLLLGTYVSHAAAVLAIIMIVAMFTALRGAPLMNLFGPIAILGGCFALMGTGAGKWTVMKDRSACGTKNEGGGCCKDKKME</sequence>
<dbReference type="PANTHER" id="PTHR33452">
    <property type="entry name" value="OXIDOREDUCTASE CATD-RELATED"/>
    <property type="match status" value="1"/>
</dbReference>
<name>A0A1F6N3X0_9BACT</name>
<comment type="caution">
    <text evidence="8">The sequence shown here is derived from an EMBL/GenBank/DDBJ whole genome shotgun (WGS) entry which is preliminary data.</text>
</comment>
<dbReference type="Proteomes" id="UP000177040">
    <property type="component" value="Unassembled WGS sequence"/>
</dbReference>
<feature type="transmembrane region" description="Helical" evidence="7">
    <location>
        <begin position="58"/>
        <end position="76"/>
    </location>
</feature>
<evidence type="ECO:0000256" key="7">
    <source>
        <dbReference type="SAM" id="Phobius"/>
    </source>
</evidence>
<protein>
    <recommendedName>
        <fullName evidence="10">DoxX family protein</fullName>
    </recommendedName>
</protein>
<accession>A0A1F6N3X0</accession>
<dbReference type="PANTHER" id="PTHR33452:SF1">
    <property type="entry name" value="INNER MEMBRANE PROTEIN YPHA-RELATED"/>
    <property type="match status" value="1"/>
</dbReference>
<dbReference type="AlphaFoldDB" id="A0A1F6N3X0"/>
<evidence type="ECO:0000256" key="3">
    <source>
        <dbReference type="ARBA" id="ARBA00022475"/>
    </source>
</evidence>
<evidence type="ECO:0000256" key="6">
    <source>
        <dbReference type="ARBA" id="ARBA00023136"/>
    </source>
</evidence>
<evidence type="ECO:0000256" key="5">
    <source>
        <dbReference type="ARBA" id="ARBA00022989"/>
    </source>
</evidence>
<feature type="transmembrane region" description="Helical" evidence="7">
    <location>
        <begin position="83"/>
        <end position="101"/>
    </location>
</feature>
<evidence type="ECO:0000256" key="1">
    <source>
        <dbReference type="ARBA" id="ARBA00004651"/>
    </source>
</evidence>
<keyword evidence="5 7" id="KW-1133">Transmembrane helix</keyword>
<proteinExistence type="inferred from homology"/>
<evidence type="ECO:0000256" key="4">
    <source>
        <dbReference type="ARBA" id="ARBA00022692"/>
    </source>
</evidence>
<dbReference type="Pfam" id="PF07681">
    <property type="entry name" value="DoxX"/>
    <property type="match status" value="1"/>
</dbReference>
<organism evidence="8 9">
    <name type="scientific">Candidatus Magasanikbacteria bacterium RIFCSPLOWO2_01_FULL_40_15</name>
    <dbReference type="NCBI Taxonomy" id="1798686"/>
    <lineage>
        <taxon>Bacteria</taxon>
        <taxon>Candidatus Magasanikiibacteriota</taxon>
    </lineage>
</organism>
<keyword evidence="6 7" id="KW-0472">Membrane</keyword>
<reference evidence="8 9" key="1">
    <citation type="journal article" date="2016" name="Nat. Commun.">
        <title>Thousands of microbial genomes shed light on interconnected biogeochemical processes in an aquifer system.</title>
        <authorList>
            <person name="Anantharaman K."/>
            <person name="Brown C.T."/>
            <person name="Hug L.A."/>
            <person name="Sharon I."/>
            <person name="Castelle C.J."/>
            <person name="Probst A.J."/>
            <person name="Thomas B.C."/>
            <person name="Singh A."/>
            <person name="Wilkins M.J."/>
            <person name="Karaoz U."/>
            <person name="Brodie E.L."/>
            <person name="Williams K.H."/>
            <person name="Hubbard S.S."/>
            <person name="Banfield J.F."/>
        </authorList>
    </citation>
    <scope>NUCLEOTIDE SEQUENCE [LARGE SCALE GENOMIC DNA]</scope>
</reference>
<evidence type="ECO:0000313" key="8">
    <source>
        <dbReference type="EMBL" id="OGH78400.1"/>
    </source>
</evidence>
<dbReference type="InterPro" id="IPR032808">
    <property type="entry name" value="DoxX"/>
</dbReference>
<comment type="similarity">
    <text evidence="2">Belongs to the DoxX family.</text>
</comment>
<keyword evidence="4 7" id="KW-0812">Transmembrane</keyword>
<comment type="subcellular location">
    <subcellularLocation>
        <location evidence="1">Cell membrane</location>
        <topology evidence="1">Multi-pass membrane protein</topology>
    </subcellularLocation>
</comment>
<gene>
    <name evidence="8" type="ORF">A2983_02585</name>
</gene>
<feature type="transmembrane region" description="Helical" evidence="7">
    <location>
        <begin position="15"/>
        <end position="33"/>
    </location>
</feature>